<dbReference type="EMBL" id="JH816787">
    <property type="protein sequence ID" value="EKC18338.1"/>
    <property type="molecule type" value="Genomic_DNA"/>
</dbReference>
<evidence type="ECO:0000313" key="1">
    <source>
        <dbReference type="EMBL" id="EKC18338.1"/>
    </source>
</evidence>
<name>K1PA63_MAGGI</name>
<reference evidence="1" key="1">
    <citation type="journal article" date="2012" name="Nature">
        <title>The oyster genome reveals stress adaptation and complexity of shell formation.</title>
        <authorList>
            <person name="Zhang G."/>
            <person name="Fang X."/>
            <person name="Guo X."/>
            <person name="Li L."/>
            <person name="Luo R."/>
            <person name="Xu F."/>
            <person name="Yang P."/>
            <person name="Zhang L."/>
            <person name="Wang X."/>
            <person name="Qi H."/>
            <person name="Xiong Z."/>
            <person name="Que H."/>
            <person name="Xie Y."/>
            <person name="Holland P.W."/>
            <person name="Paps J."/>
            <person name="Zhu Y."/>
            <person name="Wu F."/>
            <person name="Chen Y."/>
            <person name="Wang J."/>
            <person name="Peng C."/>
            <person name="Meng J."/>
            <person name="Yang L."/>
            <person name="Liu J."/>
            <person name="Wen B."/>
            <person name="Zhang N."/>
            <person name="Huang Z."/>
            <person name="Zhu Q."/>
            <person name="Feng Y."/>
            <person name="Mount A."/>
            <person name="Hedgecock D."/>
            <person name="Xu Z."/>
            <person name="Liu Y."/>
            <person name="Domazet-Loso T."/>
            <person name="Du Y."/>
            <person name="Sun X."/>
            <person name="Zhang S."/>
            <person name="Liu B."/>
            <person name="Cheng P."/>
            <person name="Jiang X."/>
            <person name="Li J."/>
            <person name="Fan D."/>
            <person name="Wang W."/>
            <person name="Fu W."/>
            <person name="Wang T."/>
            <person name="Wang B."/>
            <person name="Zhang J."/>
            <person name="Peng Z."/>
            <person name="Li Y."/>
            <person name="Li N."/>
            <person name="Wang J."/>
            <person name="Chen M."/>
            <person name="He Y."/>
            <person name="Tan F."/>
            <person name="Song X."/>
            <person name="Zheng Q."/>
            <person name="Huang R."/>
            <person name="Yang H."/>
            <person name="Du X."/>
            <person name="Chen L."/>
            <person name="Yang M."/>
            <person name="Gaffney P.M."/>
            <person name="Wang S."/>
            <person name="Luo L."/>
            <person name="She Z."/>
            <person name="Ming Y."/>
            <person name="Huang W."/>
            <person name="Zhang S."/>
            <person name="Huang B."/>
            <person name="Zhang Y."/>
            <person name="Qu T."/>
            <person name="Ni P."/>
            <person name="Miao G."/>
            <person name="Wang J."/>
            <person name="Wang Q."/>
            <person name="Steinberg C.E."/>
            <person name="Wang H."/>
            <person name="Li N."/>
            <person name="Qian L."/>
            <person name="Zhang G."/>
            <person name="Li Y."/>
            <person name="Yang H."/>
            <person name="Liu X."/>
            <person name="Wang J."/>
            <person name="Yin Y."/>
            <person name="Wang J."/>
        </authorList>
    </citation>
    <scope>NUCLEOTIDE SEQUENCE [LARGE SCALE GENOMIC DNA]</scope>
    <source>
        <strain evidence="1">05x7-T-G4-1.051#20</strain>
    </source>
</reference>
<protein>
    <submittedName>
        <fullName evidence="1">Uncharacterized protein</fullName>
    </submittedName>
</protein>
<sequence>MTPRDHKYCDDLNNQTLLDDSLKYVSVFYLILIDSSSLPVNLNMDVDLGEAKKISSFLPRTQTESNKEDIPDFCFGGKFLPHPSHGGRHFQNGAGFYLTPKRSENAVAGARTRLLILSKPAGMSSTCREFNCV</sequence>
<dbReference type="HOGENOM" id="CLU_1908713_0_0_1"/>
<dbReference type="AlphaFoldDB" id="K1PA63"/>
<proteinExistence type="predicted"/>
<gene>
    <name evidence="1" type="ORF">CGI_10013142</name>
</gene>
<organism evidence="1">
    <name type="scientific">Magallana gigas</name>
    <name type="common">Pacific oyster</name>
    <name type="synonym">Crassostrea gigas</name>
    <dbReference type="NCBI Taxonomy" id="29159"/>
    <lineage>
        <taxon>Eukaryota</taxon>
        <taxon>Metazoa</taxon>
        <taxon>Spiralia</taxon>
        <taxon>Lophotrochozoa</taxon>
        <taxon>Mollusca</taxon>
        <taxon>Bivalvia</taxon>
        <taxon>Autobranchia</taxon>
        <taxon>Pteriomorphia</taxon>
        <taxon>Ostreida</taxon>
        <taxon>Ostreoidea</taxon>
        <taxon>Ostreidae</taxon>
        <taxon>Magallana</taxon>
    </lineage>
</organism>
<dbReference type="InParanoid" id="K1PA63"/>
<accession>K1PA63</accession>